<dbReference type="InterPro" id="IPR015927">
    <property type="entry name" value="Peptidase_S24_S26A/B/C"/>
</dbReference>
<gene>
    <name evidence="5" type="ORF">SAMN05216241_11922</name>
</gene>
<dbReference type="PANTHER" id="PTHR40661:SF3">
    <property type="entry name" value="FELS-1 PROPHAGE TRANSCRIPTIONAL REGULATOR"/>
    <property type="match status" value="1"/>
</dbReference>
<evidence type="ECO:0000256" key="1">
    <source>
        <dbReference type="ARBA" id="ARBA00023015"/>
    </source>
</evidence>
<dbReference type="RefSeq" id="WP_090022433.1">
    <property type="nucleotide sequence ID" value="NZ_FNCE01000019.1"/>
</dbReference>
<dbReference type="Gene3D" id="2.10.109.10">
    <property type="entry name" value="Umud Fragment, subunit A"/>
    <property type="match status" value="1"/>
</dbReference>
<keyword evidence="6" id="KW-1185">Reference proteome</keyword>
<organism evidence="5 6">
    <name type="scientific">Limimonas halophila</name>
    <dbReference type="NCBI Taxonomy" id="1082479"/>
    <lineage>
        <taxon>Bacteria</taxon>
        <taxon>Pseudomonadati</taxon>
        <taxon>Pseudomonadota</taxon>
        <taxon>Alphaproteobacteria</taxon>
        <taxon>Rhodospirillales</taxon>
        <taxon>Rhodovibrionaceae</taxon>
        <taxon>Limimonas</taxon>
    </lineage>
</organism>
<keyword evidence="1" id="KW-0805">Transcription regulation</keyword>
<evidence type="ECO:0000313" key="6">
    <source>
        <dbReference type="Proteomes" id="UP000199415"/>
    </source>
</evidence>
<dbReference type="EMBL" id="FNCE01000019">
    <property type="protein sequence ID" value="SDG53537.1"/>
    <property type="molecule type" value="Genomic_DNA"/>
</dbReference>
<name>A0A1G7V1A8_9PROT</name>
<reference evidence="5 6" key="1">
    <citation type="submission" date="2016-10" db="EMBL/GenBank/DDBJ databases">
        <authorList>
            <person name="de Groot N.N."/>
        </authorList>
    </citation>
    <scope>NUCLEOTIDE SEQUENCE [LARGE SCALE GENOMIC DNA]</scope>
    <source>
        <strain evidence="5 6">DSM 25584</strain>
    </source>
</reference>
<dbReference type="SUPFAM" id="SSF51306">
    <property type="entry name" value="LexA/Signal peptidase"/>
    <property type="match status" value="1"/>
</dbReference>
<dbReference type="InterPro" id="IPR036286">
    <property type="entry name" value="LexA/Signal_pep-like_sf"/>
</dbReference>
<dbReference type="AlphaFoldDB" id="A0A1G7V1A8"/>
<dbReference type="Proteomes" id="UP000199415">
    <property type="component" value="Unassembled WGS sequence"/>
</dbReference>
<dbReference type="OrthoDB" id="9792157at2"/>
<sequence>MIRHRDIWRALDTLAERSGLSTSGLARKAGLDATAFNRSKRLTGDGTPRWPSTESLAKVLNATGVSMAEFVALMGEGNAQALGQRIPVIGYAQAGESGYFDDAGMPVGTGWDEVLFPAIGDPNAYALEITGDSMAPAYRDGTVIVVAPNQDIRRHDRVVAKTVEGEVMAKELNRRSARRVELVSINRDHDDRVLAPEELAWMARIVWASQ</sequence>
<keyword evidence="2" id="KW-0238">DNA-binding</keyword>
<evidence type="ECO:0000256" key="3">
    <source>
        <dbReference type="ARBA" id="ARBA00023163"/>
    </source>
</evidence>
<evidence type="ECO:0000259" key="4">
    <source>
        <dbReference type="Pfam" id="PF00717"/>
    </source>
</evidence>
<dbReference type="GO" id="GO:0003677">
    <property type="term" value="F:DNA binding"/>
    <property type="evidence" value="ECO:0007669"/>
    <property type="project" value="UniProtKB-KW"/>
</dbReference>
<dbReference type="STRING" id="1082479.SAMN05216241_11922"/>
<dbReference type="InterPro" id="IPR039418">
    <property type="entry name" value="LexA-like"/>
</dbReference>
<protein>
    <submittedName>
        <fullName evidence="5">Phage repressor protein C, contains Cro/C1-type HTH and peptisase s24 domains</fullName>
    </submittedName>
</protein>
<proteinExistence type="predicted"/>
<evidence type="ECO:0000256" key="2">
    <source>
        <dbReference type="ARBA" id="ARBA00023125"/>
    </source>
</evidence>
<feature type="domain" description="Peptidase S24/S26A/S26B/S26C" evidence="4">
    <location>
        <begin position="87"/>
        <end position="206"/>
    </location>
</feature>
<dbReference type="Pfam" id="PF00717">
    <property type="entry name" value="Peptidase_S24"/>
    <property type="match status" value="1"/>
</dbReference>
<dbReference type="PANTHER" id="PTHR40661">
    <property type="match status" value="1"/>
</dbReference>
<dbReference type="CDD" id="cd06529">
    <property type="entry name" value="S24_LexA-like"/>
    <property type="match status" value="1"/>
</dbReference>
<keyword evidence="3" id="KW-0804">Transcription</keyword>
<evidence type="ECO:0000313" key="5">
    <source>
        <dbReference type="EMBL" id="SDG53537.1"/>
    </source>
</evidence>
<accession>A0A1G7V1A8</accession>